<dbReference type="EMBL" id="LR797824">
    <property type="protein sequence ID" value="CAB4241697.1"/>
    <property type="molecule type" value="Genomic_DNA"/>
</dbReference>
<gene>
    <name evidence="1" type="ORF">UFOVP71_235</name>
</gene>
<evidence type="ECO:0000313" key="1">
    <source>
        <dbReference type="EMBL" id="CAB4241697.1"/>
    </source>
</evidence>
<protein>
    <submittedName>
        <fullName evidence="1">Uncharacterized protein</fullName>
    </submittedName>
</protein>
<accession>A0A6J5TCM5</accession>
<proteinExistence type="predicted"/>
<organism evidence="1">
    <name type="scientific">uncultured Caudovirales phage</name>
    <dbReference type="NCBI Taxonomy" id="2100421"/>
    <lineage>
        <taxon>Viruses</taxon>
        <taxon>Duplodnaviria</taxon>
        <taxon>Heunggongvirae</taxon>
        <taxon>Uroviricota</taxon>
        <taxon>Caudoviricetes</taxon>
        <taxon>Peduoviridae</taxon>
        <taxon>Maltschvirus</taxon>
        <taxon>Maltschvirus maltsch</taxon>
    </lineage>
</organism>
<sequence length="63" mass="7515">MSLNLREQLKNASLEEIESRYELYTSLASRGVRDEFILSLLEQELVQRELADLYEEPKIEYYS</sequence>
<reference evidence="1" key="1">
    <citation type="submission" date="2020-05" db="EMBL/GenBank/DDBJ databases">
        <authorList>
            <person name="Chiriac C."/>
            <person name="Salcher M."/>
            <person name="Ghai R."/>
            <person name="Kavagutti S V."/>
        </authorList>
    </citation>
    <scope>NUCLEOTIDE SEQUENCE</scope>
</reference>
<name>A0A6J5TCM5_9CAUD</name>